<proteinExistence type="predicted"/>
<dbReference type="Gene3D" id="3.40.50.150">
    <property type="entry name" value="Vaccinia Virus protein VP39"/>
    <property type="match status" value="1"/>
</dbReference>
<gene>
    <name evidence="12" type="ORF">NLO413_0201</name>
</gene>
<keyword evidence="13" id="KW-1185">Reference proteome</keyword>
<keyword evidence="1" id="KW-0698">rRNA processing</keyword>
<comment type="function">
    <text evidence="5">Specifically methylates the uridine in position 2552 of 23S rRNA at the 2'-O position of the ribose in the fully assembled 50S ribosomal subunit.</text>
</comment>
<accession>A0A0F3NM28</accession>
<dbReference type="InterPro" id="IPR002877">
    <property type="entry name" value="RNA_MeTrfase_FtsJ_dom"/>
</dbReference>
<evidence type="ECO:0000259" key="11">
    <source>
        <dbReference type="Pfam" id="PF01728"/>
    </source>
</evidence>
<comment type="caution">
    <text evidence="12">The sequence shown here is derived from an EMBL/GenBank/DDBJ whole genome shotgun (WGS) entry which is preliminary data.</text>
</comment>
<dbReference type="STRING" id="1359163.NLO413_0201"/>
<evidence type="ECO:0000256" key="8">
    <source>
        <dbReference type="ARBA" id="ARBA00041995"/>
    </source>
</evidence>
<evidence type="ECO:0000256" key="5">
    <source>
        <dbReference type="ARBA" id="ARBA00037569"/>
    </source>
</evidence>
<keyword evidence="4" id="KW-0949">S-adenosyl-L-methionine</keyword>
<evidence type="ECO:0000256" key="1">
    <source>
        <dbReference type="ARBA" id="ARBA00022552"/>
    </source>
</evidence>
<evidence type="ECO:0000313" key="12">
    <source>
        <dbReference type="EMBL" id="KJV68836.1"/>
    </source>
</evidence>
<dbReference type="InterPro" id="IPR050082">
    <property type="entry name" value="RNA_methyltr_RlmE"/>
</dbReference>
<evidence type="ECO:0000256" key="3">
    <source>
        <dbReference type="ARBA" id="ARBA00022679"/>
    </source>
</evidence>
<evidence type="ECO:0000256" key="7">
    <source>
        <dbReference type="ARBA" id="ARBA00041129"/>
    </source>
</evidence>
<dbReference type="InterPro" id="IPR029063">
    <property type="entry name" value="SAM-dependent_MTases_sf"/>
</dbReference>
<dbReference type="AlphaFoldDB" id="A0A0F3NM28"/>
<name>A0A0F3NM28_9RICK</name>
<dbReference type="SUPFAM" id="SSF53335">
    <property type="entry name" value="S-adenosyl-L-methionine-dependent methyltransferases"/>
    <property type="match status" value="1"/>
</dbReference>
<reference evidence="12 13" key="1">
    <citation type="submission" date="2015-02" db="EMBL/GenBank/DDBJ databases">
        <title>Genome Sequencing of Rickettsiales.</title>
        <authorList>
            <person name="Daugherty S.C."/>
            <person name="Su Q."/>
            <person name="Abolude K."/>
            <person name="Beier-Sexton M."/>
            <person name="Carlyon J.A."/>
            <person name="Carter R."/>
            <person name="Day N.P."/>
            <person name="Dumler S.J."/>
            <person name="Dyachenko V."/>
            <person name="Godinez A."/>
            <person name="Kurtti T.J."/>
            <person name="Lichay M."/>
            <person name="Mullins K.E."/>
            <person name="Ott S."/>
            <person name="Pappas-Brown V."/>
            <person name="Paris D.H."/>
            <person name="Patel P."/>
            <person name="Richards A.L."/>
            <person name="Sadzewicz L."/>
            <person name="Sears K."/>
            <person name="Seidman D."/>
            <person name="Sengamalay N."/>
            <person name="Stenos J."/>
            <person name="Tallon L.J."/>
            <person name="Vincent G."/>
            <person name="Fraser C.M."/>
            <person name="Munderloh U."/>
            <person name="Dunning-Hotopp J.C."/>
        </authorList>
    </citation>
    <scope>NUCLEOTIDE SEQUENCE [LARGE SCALE GENOMIC DNA]</scope>
    <source>
        <strain evidence="12 13">RAC413</strain>
    </source>
</reference>
<dbReference type="EMBL" id="LANX01000001">
    <property type="protein sequence ID" value="KJV68836.1"/>
    <property type="molecule type" value="Genomic_DNA"/>
</dbReference>
<comment type="catalytic activity">
    <reaction evidence="10">
        <text>uridine(2552) in 23S rRNA + S-adenosyl-L-methionine = 2'-O-methyluridine(2552) in 23S rRNA + S-adenosyl-L-homocysteine + H(+)</text>
        <dbReference type="Rhea" id="RHEA:42720"/>
        <dbReference type="Rhea" id="RHEA-COMP:10202"/>
        <dbReference type="Rhea" id="RHEA-COMP:10203"/>
        <dbReference type="ChEBI" id="CHEBI:15378"/>
        <dbReference type="ChEBI" id="CHEBI:57856"/>
        <dbReference type="ChEBI" id="CHEBI:59789"/>
        <dbReference type="ChEBI" id="CHEBI:65315"/>
        <dbReference type="ChEBI" id="CHEBI:74478"/>
        <dbReference type="EC" id="2.1.1.166"/>
    </reaction>
</comment>
<dbReference type="Proteomes" id="UP000033562">
    <property type="component" value="Unassembled WGS sequence"/>
</dbReference>
<evidence type="ECO:0000256" key="4">
    <source>
        <dbReference type="ARBA" id="ARBA00022691"/>
    </source>
</evidence>
<dbReference type="PANTHER" id="PTHR10920:SF18">
    <property type="entry name" value="RRNA METHYLTRANSFERASE 2, MITOCHONDRIAL"/>
    <property type="match status" value="1"/>
</dbReference>
<sequence>MSPIPNVKFINCDIIGNTQLLYDTLQNVKFNIVLSDLSPQSCGHKYVDHANIMNLCEISLNIANDFLLSEGTFVTKIFQGEYEKEFYQKMKNSFKKIKYFKPRASRKNSSEMYLIGLGYYSNYSIKPYDSE</sequence>
<keyword evidence="2 12" id="KW-0489">Methyltransferase</keyword>
<evidence type="ECO:0000256" key="10">
    <source>
        <dbReference type="ARBA" id="ARBA00048970"/>
    </source>
</evidence>
<evidence type="ECO:0000256" key="2">
    <source>
        <dbReference type="ARBA" id="ARBA00022603"/>
    </source>
</evidence>
<dbReference type="EC" id="2.1.1.166" evidence="6"/>
<evidence type="ECO:0000313" key="13">
    <source>
        <dbReference type="Proteomes" id="UP000033562"/>
    </source>
</evidence>
<evidence type="ECO:0000256" key="9">
    <source>
        <dbReference type="ARBA" id="ARBA00042745"/>
    </source>
</evidence>
<dbReference type="GO" id="GO:0008650">
    <property type="term" value="F:rRNA (uridine-2'-O-)-methyltransferase activity"/>
    <property type="evidence" value="ECO:0007669"/>
    <property type="project" value="TreeGrafter"/>
</dbReference>
<feature type="domain" description="Ribosomal RNA methyltransferase FtsJ" evidence="11">
    <location>
        <begin position="2"/>
        <end position="119"/>
    </location>
</feature>
<protein>
    <recommendedName>
        <fullName evidence="7">Ribosomal RNA large subunit methyltransferase E</fullName>
        <ecNumber evidence="6">2.1.1.166</ecNumber>
    </recommendedName>
    <alternativeName>
        <fullName evidence="9">23S rRNA Um2552 methyltransferase</fullName>
    </alternativeName>
    <alternativeName>
        <fullName evidence="8">rRNA (uridine-2'-O-)-methyltransferase</fullName>
    </alternativeName>
</protein>
<evidence type="ECO:0000256" key="6">
    <source>
        <dbReference type="ARBA" id="ARBA00038861"/>
    </source>
</evidence>
<keyword evidence="3 12" id="KW-0808">Transferase</keyword>
<dbReference type="PANTHER" id="PTHR10920">
    <property type="entry name" value="RIBOSOMAL RNA METHYLTRANSFERASE"/>
    <property type="match status" value="1"/>
</dbReference>
<dbReference type="Pfam" id="PF01728">
    <property type="entry name" value="FtsJ"/>
    <property type="match status" value="1"/>
</dbReference>
<organism evidence="12 13">
    <name type="scientific">Candidatus Neoehrlichia procyonis str. RAC413</name>
    <dbReference type="NCBI Taxonomy" id="1359163"/>
    <lineage>
        <taxon>Bacteria</taxon>
        <taxon>Pseudomonadati</taxon>
        <taxon>Pseudomonadota</taxon>
        <taxon>Alphaproteobacteria</taxon>
        <taxon>Rickettsiales</taxon>
        <taxon>Anaplasmataceae</taxon>
        <taxon>Candidatus Neoehrlichia</taxon>
    </lineage>
</organism>